<dbReference type="InterPro" id="IPR007657">
    <property type="entry name" value="Glycosyltransferase_61"/>
</dbReference>
<dbReference type="Proteomes" id="UP000217154">
    <property type="component" value="Chromosome"/>
</dbReference>
<dbReference type="EMBL" id="CP023284">
    <property type="protein sequence ID" value="ATA52430.1"/>
    <property type="molecule type" value="Genomic_DNA"/>
</dbReference>
<gene>
    <name evidence="5" type="ORF">CKY39_03775</name>
</gene>
<dbReference type="InterPro" id="IPR049625">
    <property type="entry name" value="Glyco_transf_61_cat"/>
</dbReference>
<keyword evidence="2" id="KW-0808">Transferase</keyword>
<dbReference type="AlphaFoldDB" id="A0A250DDK9"/>
<organism evidence="5 6">
    <name type="scientific">Variovorax boronicumulans</name>
    <dbReference type="NCBI Taxonomy" id="436515"/>
    <lineage>
        <taxon>Bacteria</taxon>
        <taxon>Pseudomonadati</taxon>
        <taxon>Pseudomonadota</taxon>
        <taxon>Betaproteobacteria</taxon>
        <taxon>Burkholderiales</taxon>
        <taxon>Comamonadaceae</taxon>
        <taxon>Variovorax</taxon>
    </lineage>
</organism>
<accession>A0A250DDK9</accession>
<proteinExistence type="predicted"/>
<evidence type="ECO:0000313" key="5">
    <source>
        <dbReference type="EMBL" id="ATA52430.1"/>
    </source>
</evidence>
<keyword evidence="1" id="KW-0328">Glycosyltransferase</keyword>
<evidence type="ECO:0000256" key="1">
    <source>
        <dbReference type="ARBA" id="ARBA00022676"/>
    </source>
</evidence>
<sequence>MKSSPSIKEKKESLLDAAKGALRKRLPRKTPQLVELFDAAWYLKGLPDRALIANPWEHYLGGGFLRGNPNPMFDTTWYLDRHPELRAAKKNPLAHYLEIGERAGDAPSVRFDPQWYLDEYPDVAATQLSPLLHYLKFGAAEGRLPARLAHFDSVPALSEFMGALAPSYAARPCSIDLPVGSVFSVASQAGGAGRVLHRVAPGFCEGLDGPPDYPKVGFVAEINDATAIAGTRYLIGPTNFVLHDENAHFLCREDAAIKYGKARRSAAPGHLHIEVNARQAAWIERGFHIMHEYENNYFHFIAETLPRMLLAEEADVPLNVPFLCTEGLHPNIAKLLELANLEQRPVILLESGTLYRVKQMYYPSDMTSVVDAYHGGEMARQTGLDVNRIRAGVERCQRAFATKDFSRGRKIFAARNGSYRKLLNQREIEARVEKLGFEVVHTDELDLEAQIRAFQDAEVIVGPTGAQMTNMVWCKPGAKVVVLASDHPSHQLYFWELLGRVSGAKVKIVQGPRAHVRDDIYSVHDDYHVDEDAVIAAISDEE</sequence>
<dbReference type="KEGG" id="vbo:CKY39_03775"/>
<dbReference type="PANTHER" id="PTHR20961">
    <property type="entry name" value="GLYCOSYLTRANSFERASE"/>
    <property type="match status" value="1"/>
</dbReference>
<evidence type="ECO:0000256" key="2">
    <source>
        <dbReference type="ARBA" id="ARBA00022679"/>
    </source>
</evidence>
<feature type="domain" description="Glycosyltransferase 61 catalytic" evidence="4">
    <location>
        <begin position="297"/>
        <end position="481"/>
    </location>
</feature>
<name>A0A250DDK9_9BURK</name>
<dbReference type="RefSeq" id="WP_095743505.1">
    <property type="nucleotide sequence ID" value="NZ_CP023284.1"/>
</dbReference>
<evidence type="ECO:0000313" key="6">
    <source>
        <dbReference type="Proteomes" id="UP000217154"/>
    </source>
</evidence>
<dbReference type="Pfam" id="PF04577">
    <property type="entry name" value="Glyco_transf_61"/>
    <property type="match status" value="1"/>
</dbReference>
<protein>
    <recommendedName>
        <fullName evidence="4">Glycosyltransferase 61 catalytic domain-containing protein</fullName>
    </recommendedName>
</protein>
<reference evidence="5 6" key="1">
    <citation type="submission" date="2017-09" db="EMBL/GenBank/DDBJ databases">
        <title>The diverse metabolic capabilities of V. boronicumulans make it an excellent choice for continued studies on novel biodegradation.</title>
        <authorList>
            <person name="Sun S."/>
        </authorList>
    </citation>
    <scope>NUCLEOTIDE SEQUENCE [LARGE SCALE GENOMIC DNA]</scope>
    <source>
        <strain evidence="5 6">J1</strain>
    </source>
</reference>
<keyword evidence="3" id="KW-0325">Glycoprotein</keyword>
<evidence type="ECO:0000256" key="3">
    <source>
        <dbReference type="ARBA" id="ARBA00023180"/>
    </source>
</evidence>
<dbReference type="GO" id="GO:0016757">
    <property type="term" value="F:glycosyltransferase activity"/>
    <property type="evidence" value="ECO:0007669"/>
    <property type="project" value="UniProtKB-KW"/>
</dbReference>
<evidence type="ECO:0000259" key="4">
    <source>
        <dbReference type="Pfam" id="PF04577"/>
    </source>
</evidence>